<dbReference type="Gene3D" id="1.25.10.10">
    <property type="entry name" value="Leucine-rich Repeat Variant"/>
    <property type="match status" value="1"/>
</dbReference>
<evidence type="ECO:0000256" key="10">
    <source>
        <dbReference type="ARBA" id="ARBA00023242"/>
    </source>
</evidence>
<feature type="compositionally biased region" description="Basic residues" evidence="13">
    <location>
        <begin position="171"/>
        <end position="185"/>
    </location>
</feature>
<keyword evidence="7" id="KW-0227">DNA damage</keyword>
<evidence type="ECO:0000256" key="11">
    <source>
        <dbReference type="PROSITE-ProRule" id="PRU00104"/>
    </source>
</evidence>
<protein>
    <recommendedName>
        <fullName evidence="12">E3 ubiquitin-protein ligase</fullName>
        <ecNumber evidence="12">2.3.2.26</ecNumber>
    </recommendedName>
</protein>
<evidence type="ECO:0000256" key="13">
    <source>
        <dbReference type="SAM" id="MobiDB-lite"/>
    </source>
</evidence>
<keyword evidence="8 11" id="KW-0833">Ubl conjugation pathway</keyword>
<dbReference type="GO" id="GO:0043161">
    <property type="term" value="P:proteasome-mediated ubiquitin-dependent protein catabolic process"/>
    <property type="evidence" value="ECO:0007669"/>
    <property type="project" value="TreeGrafter"/>
</dbReference>
<evidence type="ECO:0000256" key="6">
    <source>
        <dbReference type="ARBA" id="ARBA00022679"/>
    </source>
</evidence>
<dbReference type="InterPro" id="IPR035983">
    <property type="entry name" value="Hect_E3_ubiquitin_ligase"/>
</dbReference>
<comment type="caution">
    <text evidence="16">The sequence shown here is derived from an EMBL/GenBank/DDBJ whole genome shotgun (WGS) entry which is preliminary data.</text>
</comment>
<feature type="compositionally biased region" description="Polar residues" evidence="13">
    <location>
        <begin position="917"/>
        <end position="932"/>
    </location>
</feature>
<dbReference type="InterPro" id="IPR045322">
    <property type="entry name" value="HECTD1/TRIP12-like"/>
</dbReference>
<evidence type="ECO:0000313" key="16">
    <source>
        <dbReference type="EMBL" id="KAK2707817.1"/>
    </source>
</evidence>
<feature type="compositionally biased region" description="Polar residues" evidence="13">
    <location>
        <begin position="155"/>
        <end position="170"/>
    </location>
</feature>
<keyword evidence="10" id="KW-0539">Nucleus</keyword>
<dbReference type="Gene3D" id="3.30.720.50">
    <property type="match status" value="1"/>
</dbReference>
<dbReference type="SMART" id="SM00119">
    <property type="entry name" value="HECTc"/>
    <property type="match status" value="1"/>
</dbReference>
<keyword evidence="6 12" id="KW-0808">Transferase</keyword>
<dbReference type="InterPro" id="IPR037197">
    <property type="entry name" value="WWE_dom_sf"/>
</dbReference>
<comment type="catalytic activity">
    <reaction evidence="1 12">
        <text>S-ubiquitinyl-[E2 ubiquitin-conjugating enzyme]-L-cysteine + [acceptor protein]-L-lysine = [E2 ubiquitin-conjugating enzyme]-L-cysteine + N(6)-ubiquitinyl-[acceptor protein]-L-lysine.</text>
        <dbReference type="EC" id="2.3.2.26"/>
    </reaction>
</comment>
<feature type="region of interest" description="Disordered" evidence="13">
    <location>
        <begin position="1"/>
        <end position="251"/>
    </location>
</feature>
<evidence type="ECO:0000256" key="1">
    <source>
        <dbReference type="ARBA" id="ARBA00000885"/>
    </source>
</evidence>
<dbReference type="EMBL" id="JAVRJZ010000019">
    <property type="protein sequence ID" value="KAK2707817.1"/>
    <property type="molecule type" value="Genomic_DNA"/>
</dbReference>
<reference evidence="16" key="1">
    <citation type="submission" date="2023-07" db="EMBL/GenBank/DDBJ databases">
        <title>Chromosome-level genome assembly of Artemia franciscana.</title>
        <authorList>
            <person name="Jo E."/>
        </authorList>
    </citation>
    <scope>NUCLEOTIDE SEQUENCE</scope>
    <source>
        <tissue evidence="16">Whole body</tissue>
    </source>
</reference>
<dbReference type="GO" id="GO:0061630">
    <property type="term" value="F:ubiquitin protein ligase activity"/>
    <property type="evidence" value="ECO:0007669"/>
    <property type="project" value="UniProtKB-UniRule"/>
</dbReference>
<feature type="compositionally biased region" description="Polar residues" evidence="13">
    <location>
        <begin position="25"/>
        <end position="45"/>
    </location>
</feature>
<accession>A0AA88KXE3</accession>
<evidence type="ECO:0000256" key="3">
    <source>
        <dbReference type="ARBA" id="ARBA00004906"/>
    </source>
</evidence>
<dbReference type="GO" id="GO:0006281">
    <property type="term" value="P:DNA repair"/>
    <property type="evidence" value="ECO:0007669"/>
    <property type="project" value="UniProtKB-KW"/>
</dbReference>
<feature type="compositionally biased region" description="Low complexity" evidence="13">
    <location>
        <begin position="81"/>
        <end position="124"/>
    </location>
</feature>
<dbReference type="SUPFAM" id="SSF48371">
    <property type="entry name" value="ARM repeat"/>
    <property type="match status" value="1"/>
</dbReference>
<dbReference type="InterPro" id="IPR016024">
    <property type="entry name" value="ARM-type_fold"/>
</dbReference>
<dbReference type="Gene3D" id="3.30.2410.10">
    <property type="entry name" value="Hect, E3 ligase catalytic domain"/>
    <property type="match status" value="1"/>
</dbReference>
<feature type="region of interest" description="Disordered" evidence="13">
    <location>
        <begin position="957"/>
        <end position="978"/>
    </location>
</feature>
<feature type="compositionally biased region" description="Polar residues" evidence="13">
    <location>
        <begin position="227"/>
        <end position="249"/>
    </location>
</feature>
<dbReference type="Pfam" id="PF25579">
    <property type="entry name" value="TPR_TRIP12_N"/>
    <property type="match status" value="1"/>
</dbReference>
<dbReference type="GO" id="GO:0009966">
    <property type="term" value="P:regulation of signal transduction"/>
    <property type="evidence" value="ECO:0007669"/>
    <property type="project" value="UniProtKB-ARBA"/>
</dbReference>
<dbReference type="Proteomes" id="UP001187531">
    <property type="component" value="Unassembled WGS sequence"/>
</dbReference>
<gene>
    <name evidence="16" type="ORF">QYM36_015487</name>
</gene>
<evidence type="ECO:0000256" key="8">
    <source>
        <dbReference type="ARBA" id="ARBA00022786"/>
    </source>
</evidence>
<proteinExistence type="inferred from homology"/>
<feature type="active site" description="Glycyl thioester intermediate" evidence="11">
    <location>
        <position position="1811"/>
    </location>
</feature>
<dbReference type="InterPro" id="IPR000569">
    <property type="entry name" value="HECT_dom"/>
</dbReference>
<feature type="region of interest" description="Disordered" evidence="13">
    <location>
        <begin position="906"/>
        <end position="936"/>
    </location>
</feature>
<feature type="compositionally biased region" description="Basic and acidic residues" evidence="13">
    <location>
        <begin position="67"/>
        <end position="80"/>
    </location>
</feature>
<evidence type="ECO:0000259" key="15">
    <source>
        <dbReference type="PROSITE" id="PS50918"/>
    </source>
</evidence>
<feature type="domain" description="WWE" evidence="15">
    <location>
        <begin position="623"/>
        <end position="699"/>
    </location>
</feature>
<feature type="region of interest" description="Disordered" evidence="13">
    <location>
        <begin position="1289"/>
        <end position="1320"/>
    </location>
</feature>
<evidence type="ECO:0000256" key="4">
    <source>
        <dbReference type="ARBA" id="ARBA00006331"/>
    </source>
</evidence>
<dbReference type="SUPFAM" id="SSF56204">
    <property type="entry name" value="Hect, E3 ligase catalytic domain"/>
    <property type="match status" value="1"/>
</dbReference>
<dbReference type="Gene3D" id="3.30.2160.10">
    <property type="entry name" value="Hect, E3 ligase catalytic domain"/>
    <property type="match status" value="1"/>
</dbReference>
<evidence type="ECO:0000256" key="12">
    <source>
        <dbReference type="RuleBase" id="RU369009"/>
    </source>
</evidence>
<organism evidence="16 17">
    <name type="scientific">Artemia franciscana</name>
    <name type="common">Brine shrimp</name>
    <name type="synonym">Artemia sanfranciscana</name>
    <dbReference type="NCBI Taxonomy" id="6661"/>
    <lineage>
        <taxon>Eukaryota</taxon>
        <taxon>Metazoa</taxon>
        <taxon>Ecdysozoa</taxon>
        <taxon>Arthropoda</taxon>
        <taxon>Crustacea</taxon>
        <taxon>Branchiopoda</taxon>
        <taxon>Anostraca</taxon>
        <taxon>Artemiidae</taxon>
        <taxon>Artemia</taxon>
    </lineage>
</organism>
<evidence type="ECO:0000256" key="2">
    <source>
        <dbReference type="ARBA" id="ARBA00004642"/>
    </source>
</evidence>
<keyword evidence="17" id="KW-1185">Reference proteome</keyword>
<dbReference type="InterPro" id="IPR057948">
    <property type="entry name" value="TPR_TRIP12_N"/>
</dbReference>
<name>A0AA88KXE3_ARTSF</name>
<dbReference type="Pfam" id="PF02825">
    <property type="entry name" value="WWE"/>
    <property type="match status" value="1"/>
</dbReference>
<dbReference type="CDD" id="cd00078">
    <property type="entry name" value="HECTc"/>
    <property type="match status" value="1"/>
</dbReference>
<dbReference type="PROSITE" id="PS50918">
    <property type="entry name" value="WWE"/>
    <property type="match status" value="1"/>
</dbReference>
<dbReference type="Gene3D" id="3.90.1750.10">
    <property type="entry name" value="Hect, E3 ligase catalytic domains"/>
    <property type="match status" value="1"/>
</dbReference>
<dbReference type="PANTHER" id="PTHR45670">
    <property type="entry name" value="E3 UBIQUITIN-PROTEIN LIGASE TRIP12"/>
    <property type="match status" value="1"/>
</dbReference>
<dbReference type="InterPro" id="IPR004170">
    <property type="entry name" value="WWE_dom"/>
</dbReference>
<comment type="pathway">
    <text evidence="3 12">Protein modification; protein ubiquitination.</text>
</comment>
<evidence type="ECO:0000256" key="9">
    <source>
        <dbReference type="ARBA" id="ARBA00023204"/>
    </source>
</evidence>
<keyword evidence="5" id="KW-0597">Phosphoprotein</keyword>
<evidence type="ECO:0000256" key="5">
    <source>
        <dbReference type="ARBA" id="ARBA00022553"/>
    </source>
</evidence>
<feature type="compositionally biased region" description="Basic residues" evidence="13">
    <location>
        <begin position="46"/>
        <end position="56"/>
    </location>
</feature>
<feature type="domain" description="HECT" evidence="14">
    <location>
        <begin position="1483"/>
        <end position="1844"/>
    </location>
</feature>
<dbReference type="EC" id="2.3.2.26" evidence="12"/>
<feature type="compositionally biased region" description="Polar residues" evidence="13">
    <location>
        <begin position="699"/>
        <end position="720"/>
    </location>
</feature>
<feature type="region of interest" description="Disordered" evidence="13">
    <location>
        <begin position="699"/>
        <end position="721"/>
    </location>
</feature>
<evidence type="ECO:0000259" key="14">
    <source>
        <dbReference type="PROSITE" id="PS50237"/>
    </source>
</evidence>
<dbReference type="Pfam" id="PF00632">
    <property type="entry name" value="HECT"/>
    <property type="match status" value="1"/>
</dbReference>
<dbReference type="PROSITE" id="PS50237">
    <property type="entry name" value="HECT"/>
    <property type="match status" value="1"/>
</dbReference>
<sequence>MEQIGIDNAESSSKSRKHKRAKLISVSTQEEAPSSSRNQSEGNSVSKKRHIVSKKKGQGEIISKGSEPGREPRIGFRDISKGSSSVESVNSGGSSISVTESTTSEVTPAASSAKQSRSSVVLRNRVSKKQDYLEGSSTTVSQSSSAFKTASSSSNPEDLSTTLKAQGSVSQKRKYNQGGAAHKRVKQDTTTGSCASTSRRTSRPGKLQMANQDGKKSNPGSSDVPGPSNQDPSQGANNDGEGRSSTPSPISEAMSILKRSVAEPDESEMNRLQALLETRGFSQHIFGRMHSIHGDISNPTIASQVQQMLADMHATGDEKRQLEATDRMASFVLHNNEESLPAFPVRQVVIAVNHLLSKEEEENFLIMIAACRVLKSLMDALPRSVTLIAEAIPVLLQRLESILCLDVAEHALVVLEMLSRRHARAILNLNGVAACLTHLEYLSNESKRAALSIVAQCCQHLNPDDFNMLRECFPILADYLSLEDQKCVDNICLALCRIAEAFQSNREQLREIAGKSLLTNLQHLLMSSPPMFSSSTFVLIIRIYSVICSQCQDIALKVLKNNFADTLLYLLRGSPEAAHSIASTSNKELSLMSRSSAELFDIVSLVSELLPKLPRDNIFSVNSLLIGQLSSSQSVQWCWKDEKGQWKPYKLPDSRVIEASYQEGEDGIRFTQGSERHYIDFKAMERRIDLGRKSTQVLRKTSGVDNADQSSTADGNQEQYLKNDPETLKKTIITLFGPLMDIYASSADCDVKHKCLSVIVKMVFFSPPELLMSFLKPPDMSGQIATMLSTNNINITVPALQLACILLEKLPREFRIHYRREGVIYQMEKLTESSKAAIPVVDQGASENNSVNATNASNSNTSAGPSVLKLCGSSDDEDESVTTYVSWSKEQGKGMTSNEIDQTIPPKEKKQRVRLTARTSTGGRRKTPQPTVSGKKYLQKQKDKLVANFFVGLGGRGGKNDEGASSKKAGPPLEPDTNEYNQMKINEWVLETAKNFLAKYSSLVTRSVDMGEQSGFNLLIMASRNLVSDSKNGQYHLFVIKSVLFEKDISSFEILHSGLIKSLTTYLTEGDNKDIRSERIRIFLGVFLEMPIDELQVQQPITGDGLVLLVQKLIGCINQTENFPIWLKSLTVGGARSITSILKLFNNRLIKCILVRTTSCVPWPKKLRNFKDIQIKADPLQPMKCIERYLIDEFAQSRNKNGGDSEEEFSEEEVDVVLHPSLTSFQNHHIEFLIDGKIVPDNVTVIQAIRELSSAVNSEPENESPTGNSTLWSISHTIHYRLVANSEVDGSPAKGASSISRKGKGPGKLSRLKASFPEVPEPKSPLERYLDTNARDRVNIADETLNTLVLLNVLYGINRYWGSVYYLAGYQPIIPITEFHSKKLAAKASRQLQDPVIIMTGNVPVWLCQICWTFPFILTFETKQLFFYATSNDRERFLHKLIEASPELNNSADKDNFLPRLNKVKKTVSRENILPQAEEVFKQTVGIREVLEITYEDEYGVGLGPTMEFYSLVSNELQRPDLNLWRQPSTGDGLYPVPLSPHSSATSDVRKVVSSFRLMGMFLAKALMDSRLVDLPLNPLMFAWLLGKETTLSSSELKLIDPVFAASYQSMASILREKKSSERDLNVELSPSNDSVISDMGLDFTVPGTDIEMKRNGQNIPVVMQNLEEYLKSIPHWILIEGVRRQMEAFKEGFESVCQSKSLRLFEIEELELLLCGSDQKDYEESWNPKTLLECWKPCHGYTSDSRVVKDLAEVMSEFTRAEKRKFLQFVTGTPRLPIGGFKKLSPLLTIVKKGEKNKDSDSFLPSVMTCANYLKLPDYTSKEILEAKLKVAMDEGQLSFHLS</sequence>
<evidence type="ECO:0000313" key="17">
    <source>
        <dbReference type="Proteomes" id="UP001187531"/>
    </source>
</evidence>
<feature type="compositionally biased region" description="Low complexity" evidence="13">
    <location>
        <begin position="136"/>
        <end position="154"/>
    </location>
</feature>
<dbReference type="SUPFAM" id="SSF117839">
    <property type="entry name" value="WWE domain"/>
    <property type="match status" value="1"/>
</dbReference>
<keyword evidence="9" id="KW-0234">DNA repair</keyword>
<dbReference type="PANTHER" id="PTHR45670:SF13">
    <property type="entry name" value="E3 UBIQUITIN-PROTEIN LIGASE TRIP12"/>
    <property type="match status" value="1"/>
</dbReference>
<dbReference type="InterPro" id="IPR011989">
    <property type="entry name" value="ARM-like"/>
</dbReference>
<comment type="subcellular location">
    <subcellularLocation>
        <location evidence="2">Nucleus</location>
        <location evidence="2">Nucleoplasm</location>
    </subcellularLocation>
</comment>
<dbReference type="EMBL" id="JAVRJZ010000019">
    <property type="protein sequence ID" value="KAK2707816.1"/>
    <property type="molecule type" value="Genomic_DNA"/>
</dbReference>
<evidence type="ECO:0000256" key="7">
    <source>
        <dbReference type="ARBA" id="ARBA00022763"/>
    </source>
</evidence>
<dbReference type="GO" id="GO:0000209">
    <property type="term" value="P:protein polyubiquitination"/>
    <property type="evidence" value="ECO:0007669"/>
    <property type="project" value="TreeGrafter"/>
</dbReference>
<dbReference type="GO" id="GO:0016607">
    <property type="term" value="C:nuclear speck"/>
    <property type="evidence" value="ECO:0007669"/>
    <property type="project" value="TreeGrafter"/>
</dbReference>
<feature type="compositionally biased region" description="Polar residues" evidence="13">
    <location>
        <begin position="188"/>
        <end position="199"/>
    </location>
</feature>
<comment type="similarity">
    <text evidence="4 12">Belongs to the UPL family. K-HECT subfamily.</text>
</comment>